<protein>
    <recommendedName>
        <fullName evidence="2">Conserved oligomeric Golgi complex subunit 5</fullName>
    </recommendedName>
</protein>
<sequence>MSTPSTYLSPSLSAPTFSPTTYTNTLILSTNNPSDTPLDLSTPLSRVLFDVQEVDTHIDSLTTQSALPIIQHTSSQNSAAQQILSSVEEQVETLQTSFARLRKEVTERYEEAEEVRLCSENLVKTLRLGRAVQRVVGLGRNLQARMDEVVGHQNNHNSQGYRSMVPAARAVLEMKECFMGAEGALLGKVAVAASVRQDVGSALERTLVERCRGVVREFSMSGVSSSASASTSASTTTTTTTTSTSSLAGQEKTFAQMEETKKKAEASLQTLYLLSPPPVVKLGHQNATDIMFEPTLMIQALKNYIDSALTSSLASLSRALATLPMLDRTLLEISARCQNILALESLLETVKPPMINIHPSLSSSTKKDTTTDDTGNLLQPLLRHLETSSLPSYFWRTMASQLTARVQDILSRGGVSARTLRSNRNHVRDAIRECVDRGYRGKFMGKGQVVEKGNWEREAAVMVGSVIGPLGR</sequence>
<evidence type="ECO:0000256" key="2">
    <source>
        <dbReference type="ARBA" id="ARBA00020974"/>
    </source>
</evidence>
<dbReference type="RefSeq" id="XP_016756951.1">
    <property type="nucleotide sequence ID" value="XM_016910010.1"/>
</dbReference>
<dbReference type="EMBL" id="KB456270">
    <property type="protein sequence ID" value="EMF08830.1"/>
    <property type="molecule type" value="Genomic_DNA"/>
</dbReference>
<feature type="region of interest" description="Disordered" evidence="5">
    <location>
        <begin position="225"/>
        <end position="249"/>
    </location>
</feature>
<dbReference type="GO" id="GO:0017119">
    <property type="term" value="C:Golgi transport complex"/>
    <property type="evidence" value="ECO:0007669"/>
    <property type="project" value="InterPro"/>
</dbReference>
<evidence type="ECO:0000259" key="6">
    <source>
        <dbReference type="Pfam" id="PF10392"/>
    </source>
</evidence>
<dbReference type="InterPro" id="IPR049176">
    <property type="entry name" value="COG5_N"/>
</dbReference>
<dbReference type="InterPro" id="IPR019465">
    <property type="entry name" value="Cog5"/>
</dbReference>
<dbReference type="Pfam" id="PF20649">
    <property type="entry name" value="COG5_C"/>
    <property type="match status" value="1"/>
</dbReference>
<dbReference type="InterPro" id="IPR048485">
    <property type="entry name" value="COG5_helical"/>
</dbReference>
<dbReference type="GO" id="GO:0006891">
    <property type="term" value="P:intra-Golgi vesicle-mediated transport"/>
    <property type="evidence" value="ECO:0007669"/>
    <property type="project" value="InterPro"/>
</dbReference>
<dbReference type="GO" id="GO:0000139">
    <property type="term" value="C:Golgi membrane"/>
    <property type="evidence" value="ECO:0007669"/>
    <property type="project" value="UniProtKB-SubCell"/>
</dbReference>
<dbReference type="OrthoDB" id="18786at2759"/>
<accession>M3CAF5</accession>
<dbReference type="PANTHER" id="PTHR13228:SF3">
    <property type="entry name" value="CONSERVED OLIGOMERIC GOLGI COMPLEX SUBUNIT 5"/>
    <property type="match status" value="1"/>
</dbReference>
<evidence type="ECO:0000256" key="3">
    <source>
        <dbReference type="ARBA" id="ARBA00023034"/>
    </source>
</evidence>
<keyword evidence="4" id="KW-0472">Membrane</keyword>
<organism evidence="8 9">
    <name type="scientific">Sphaerulina musiva (strain SO2202)</name>
    <name type="common">Poplar stem canker fungus</name>
    <name type="synonym">Septoria musiva</name>
    <dbReference type="NCBI Taxonomy" id="692275"/>
    <lineage>
        <taxon>Eukaryota</taxon>
        <taxon>Fungi</taxon>
        <taxon>Dikarya</taxon>
        <taxon>Ascomycota</taxon>
        <taxon>Pezizomycotina</taxon>
        <taxon>Dothideomycetes</taxon>
        <taxon>Dothideomycetidae</taxon>
        <taxon>Mycosphaerellales</taxon>
        <taxon>Mycosphaerellaceae</taxon>
        <taxon>Sphaerulina</taxon>
    </lineage>
</organism>
<dbReference type="OMA" id="YFWRTLA"/>
<dbReference type="GeneID" id="27907147"/>
<proteinExistence type="predicted"/>
<gene>
    <name evidence="8" type="ORF">SEPMUDRAFT_73022</name>
</gene>
<reference evidence="8 9" key="1">
    <citation type="journal article" date="2012" name="PLoS Pathog.">
        <title>Diverse lifestyles and strategies of plant pathogenesis encoded in the genomes of eighteen Dothideomycetes fungi.</title>
        <authorList>
            <person name="Ohm R.A."/>
            <person name="Feau N."/>
            <person name="Henrissat B."/>
            <person name="Schoch C.L."/>
            <person name="Horwitz B.A."/>
            <person name="Barry K.W."/>
            <person name="Condon B.J."/>
            <person name="Copeland A.C."/>
            <person name="Dhillon B."/>
            <person name="Glaser F."/>
            <person name="Hesse C.N."/>
            <person name="Kosti I."/>
            <person name="LaButti K."/>
            <person name="Lindquist E.A."/>
            <person name="Lucas S."/>
            <person name="Salamov A.A."/>
            <person name="Bradshaw R.E."/>
            <person name="Ciuffetti L."/>
            <person name="Hamelin R.C."/>
            <person name="Kema G.H.J."/>
            <person name="Lawrence C."/>
            <person name="Scott J.A."/>
            <person name="Spatafora J.W."/>
            <person name="Turgeon B.G."/>
            <person name="de Wit P.J.G.M."/>
            <person name="Zhong S."/>
            <person name="Goodwin S.B."/>
            <person name="Grigoriev I.V."/>
        </authorList>
    </citation>
    <scope>NUCLEOTIDE SEQUENCE [LARGE SCALE GENOMIC DNA]</scope>
    <source>
        <strain evidence="8 9">SO2202</strain>
    </source>
</reference>
<evidence type="ECO:0000313" key="9">
    <source>
        <dbReference type="Proteomes" id="UP000016931"/>
    </source>
</evidence>
<comment type="subcellular location">
    <subcellularLocation>
        <location evidence="1">Golgi apparatus membrane</location>
        <topology evidence="1">Peripheral membrane protein</topology>
    </subcellularLocation>
</comment>
<dbReference type="Proteomes" id="UP000016931">
    <property type="component" value="Unassembled WGS sequence"/>
</dbReference>
<feature type="domain" description="Conserved oligomeric Golgi complex subunit 5 N-terminal" evidence="6">
    <location>
        <begin position="15"/>
        <end position="142"/>
    </location>
</feature>
<evidence type="ECO:0000256" key="5">
    <source>
        <dbReference type="SAM" id="MobiDB-lite"/>
    </source>
</evidence>
<dbReference type="STRING" id="692275.M3CAF5"/>
<evidence type="ECO:0000259" key="7">
    <source>
        <dbReference type="Pfam" id="PF20649"/>
    </source>
</evidence>
<feature type="compositionally biased region" description="Low complexity" evidence="5">
    <location>
        <begin position="225"/>
        <end position="246"/>
    </location>
</feature>
<dbReference type="Pfam" id="PF10392">
    <property type="entry name" value="COG5_N"/>
    <property type="match status" value="1"/>
</dbReference>
<evidence type="ECO:0000256" key="1">
    <source>
        <dbReference type="ARBA" id="ARBA00004395"/>
    </source>
</evidence>
<evidence type="ECO:0000256" key="4">
    <source>
        <dbReference type="ARBA" id="ARBA00023136"/>
    </source>
</evidence>
<dbReference type="eggNOG" id="ENOG502QQP3">
    <property type="taxonomic scope" value="Eukaryota"/>
</dbReference>
<name>M3CAF5_SPHMS</name>
<dbReference type="HOGENOM" id="CLU_030042_0_0_1"/>
<feature type="domain" description="Conserved oligomeric Golgi complex subunit 5 helical" evidence="7">
    <location>
        <begin position="250"/>
        <end position="434"/>
    </location>
</feature>
<evidence type="ECO:0000313" key="8">
    <source>
        <dbReference type="EMBL" id="EMF08830.1"/>
    </source>
</evidence>
<dbReference type="AlphaFoldDB" id="M3CAF5"/>
<dbReference type="PANTHER" id="PTHR13228">
    <property type="entry name" value="CONSERVED OLIGOMERIC GOLGI COMPLEX COMPONENT 5"/>
    <property type="match status" value="1"/>
</dbReference>
<keyword evidence="9" id="KW-1185">Reference proteome</keyword>
<keyword evidence="3" id="KW-0333">Golgi apparatus</keyword>